<dbReference type="AlphaFoldDB" id="A0A024U086"/>
<dbReference type="RefSeq" id="XP_008871596.1">
    <property type="nucleotide sequence ID" value="XM_008873374.1"/>
</dbReference>
<dbReference type="EMBL" id="KI913966">
    <property type="protein sequence ID" value="ETV99820.1"/>
    <property type="molecule type" value="Genomic_DNA"/>
</dbReference>
<sequence>MCRSRSKRDGVSCLYGFARRCFTGPCTTRRCVRGLATASSLCTTRTSWCTVGCPPIHAVVGTPRPTPSTLVFSWNRDRRHPTTDSTSAHCAPPWVAHEPQGLETNSAQAPSRSWPLCPPRRLYRPRIYAVPSVVRRTPPFRLCPPSPRRDRPRQLARRSLQQTHVCRHLDGRCCVPALRSAVSSARGQSRPAVGGWHARQPIVRNHTPHRSAHIWPCPPSDRPLSAVSVAPVLDQCGAGAAQGI</sequence>
<proteinExistence type="predicted"/>
<dbReference type="GeneID" id="20084910"/>
<protein>
    <submittedName>
        <fullName evidence="1">Uncharacterized protein</fullName>
    </submittedName>
</protein>
<reference evidence="1" key="1">
    <citation type="submission" date="2013-12" db="EMBL/GenBank/DDBJ databases">
        <title>The Genome Sequence of Aphanomyces invadans NJM9701.</title>
        <authorList>
            <consortium name="The Broad Institute Genomics Platform"/>
            <person name="Russ C."/>
            <person name="Tyler B."/>
            <person name="van West P."/>
            <person name="Dieguez-Uribeondo J."/>
            <person name="Young S.K."/>
            <person name="Zeng Q."/>
            <person name="Gargeya S."/>
            <person name="Fitzgerald M."/>
            <person name="Abouelleil A."/>
            <person name="Alvarado L."/>
            <person name="Chapman S.B."/>
            <person name="Gainer-Dewar J."/>
            <person name="Goldberg J."/>
            <person name="Griggs A."/>
            <person name="Gujja S."/>
            <person name="Hansen M."/>
            <person name="Howarth C."/>
            <person name="Imamovic A."/>
            <person name="Ireland A."/>
            <person name="Larimer J."/>
            <person name="McCowan C."/>
            <person name="Murphy C."/>
            <person name="Pearson M."/>
            <person name="Poon T.W."/>
            <person name="Priest M."/>
            <person name="Roberts A."/>
            <person name="Saif S."/>
            <person name="Shea T."/>
            <person name="Sykes S."/>
            <person name="Wortman J."/>
            <person name="Nusbaum C."/>
            <person name="Birren B."/>
        </authorList>
    </citation>
    <scope>NUCLEOTIDE SEQUENCE [LARGE SCALE GENOMIC DNA]</scope>
    <source>
        <strain evidence="1">NJM9701</strain>
    </source>
</reference>
<accession>A0A024U086</accession>
<dbReference type="VEuPathDB" id="FungiDB:H310_07860"/>
<evidence type="ECO:0000313" key="1">
    <source>
        <dbReference type="EMBL" id="ETV99820.1"/>
    </source>
</evidence>
<organism evidence="1">
    <name type="scientific">Aphanomyces invadans</name>
    <dbReference type="NCBI Taxonomy" id="157072"/>
    <lineage>
        <taxon>Eukaryota</taxon>
        <taxon>Sar</taxon>
        <taxon>Stramenopiles</taxon>
        <taxon>Oomycota</taxon>
        <taxon>Saprolegniomycetes</taxon>
        <taxon>Saprolegniales</taxon>
        <taxon>Verrucalvaceae</taxon>
        <taxon>Aphanomyces</taxon>
    </lineage>
</organism>
<gene>
    <name evidence="1" type="ORF">H310_07860</name>
</gene>
<name>A0A024U086_9STRA</name>